<dbReference type="Proteomes" id="UP001139171">
    <property type="component" value="Unassembled WGS sequence"/>
</dbReference>
<dbReference type="EMBL" id="JAJNAG010000018">
    <property type="protein sequence ID" value="MCD1126235.1"/>
    <property type="molecule type" value="Genomic_DNA"/>
</dbReference>
<protein>
    <submittedName>
        <fullName evidence="2">Uncharacterized protein</fullName>
    </submittedName>
</protein>
<organism evidence="2 3">
    <name type="scientific">Limnobaculum eriocheiris</name>
    <dbReference type="NCBI Taxonomy" id="2897391"/>
    <lineage>
        <taxon>Bacteria</taxon>
        <taxon>Pseudomonadati</taxon>
        <taxon>Pseudomonadota</taxon>
        <taxon>Gammaproteobacteria</taxon>
        <taxon>Enterobacterales</taxon>
        <taxon>Budviciaceae</taxon>
        <taxon>Limnobaculum</taxon>
    </lineage>
</organism>
<dbReference type="AlphaFoldDB" id="A0A9X1MX76"/>
<evidence type="ECO:0000256" key="1">
    <source>
        <dbReference type="SAM" id="SignalP"/>
    </source>
</evidence>
<evidence type="ECO:0000313" key="3">
    <source>
        <dbReference type="Proteomes" id="UP001139171"/>
    </source>
</evidence>
<sequence length="112" mass="12147">MRIMTALVIVSCMYIGSVEAAGRCEAIASSLIRAAMITPGAAYDFRPVTKQLVSMCEIGSEAAAKGENINDAIIANLKYRNEIADKIPRENKEALDLAAISFQLGFDTYNKK</sequence>
<feature type="signal peptide" evidence="1">
    <location>
        <begin position="1"/>
        <end position="20"/>
    </location>
</feature>
<keyword evidence="3" id="KW-1185">Reference proteome</keyword>
<evidence type="ECO:0000313" key="2">
    <source>
        <dbReference type="EMBL" id="MCD1126235.1"/>
    </source>
</evidence>
<keyword evidence="1" id="KW-0732">Signal</keyword>
<reference evidence="2" key="1">
    <citation type="submission" date="2021-11" db="EMBL/GenBank/DDBJ databases">
        <title>Jinshanibacter sp. isolated from one year old Eriocheir sinensis.</title>
        <authorList>
            <person name="Li J.-Y."/>
            <person name="He W."/>
            <person name="Gao T.-H."/>
        </authorList>
    </citation>
    <scope>NUCLEOTIDE SEQUENCE</scope>
    <source>
        <strain evidence="2">LJY008</strain>
    </source>
</reference>
<accession>A0A9X1MX76</accession>
<dbReference type="RefSeq" id="WP_230609441.1">
    <property type="nucleotide sequence ID" value="NZ_JAJNAG010000018.1"/>
</dbReference>
<gene>
    <name evidence="2" type="ORF">LPW36_09510</name>
</gene>
<feature type="chain" id="PRO_5040821207" evidence="1">
    <location>
        <begin position="21"/>
        <end position="112"/>
    </location>
</feature>
<comment type="caution">
    <text evidence="2">The sequence shown here is derived from an EMBL/GenBank/DDBJ whole genome shotgun (WGS) entry which is preliminary data.</text>
</comment>
<proteinExistence type="predicted"/>
<name>A0A9X1MX76_9GAMM</name>